<protein>
    <submittedName>
        <fullName evidence="1">Uncharacterized protein</fullName>
    </submittedName>
</protein>
<comment type="caution">
    <text evidence="1">The sequence shown here is derived from an EMBL/GenBank/DDBJ whole genome shotgun (WGS) entry which is preliminary data.</text>
</comment>
<dbReference type="EMBL" id="CM044703">
    <property type="protein sequence ID" value="KAI5672645.1"/>
    <property type="molecule type" value="Genomic_DNA"/>
</dbReference>
<reference evidence="2" key="1">
    <citation type="journal article" date="2023" name="Nat. Plants">
        <title>Single-cell RNA sequencing provides a high-resolution roadmap for understanding the multicellular compartmentation of specialized metabolism.</title>
        <authorList>
            <person name="Sun S."/>
            <person name="Shen X."/>
            <person name="Li Y."/>
            <person name="Li Y."/>
            <person name="Wang S."/>
            <person name="Li R."/>
            <person name="Zhang H."/>
            <person name="Shen G."/>
            <person name="Guo B."/>
            <person name="Wei J."/>
            <person name="Xu J."/>
            <person name="St-Pierre B."/>
            <person name="Chen S."/>
            <person name="Sun C."/>
        </authorList>
    </citation>
    <scope>NUCLEOTIDE SEQUENCE [LARGE SCALE GENOMIC DNA]</scope>
</reference>
<organism evidence="1 2">
    <name type="scientific">Catharanthus roseus</name>
    <name type="common">Madagascar periwinkle</name>
    <name type="synonym">Vinca rosea</name>
    <dbReference type="NCBI Taxonomy" id="4058"/>
    <lineage>
        <taxon>Eukaryota</taxon>
        <taxon>Viridiplantae</taxon>
        <taxon>Streptophyta</taxon>
        <taxon>Embryophyta</taxon>
        <taxon>Tracheophyta</taxon>
        <taxon>Spermatophyta</taxon>
        <taxon>Magnoliopsida</taxon>
        <taxon>eudicotyledons</taxon>
        <taxon>Gunneridae</taxon>
        <taxon>Pentapetalae</taxon>
        <taxon>asterids</taxon>
        <taxon>lamiids</taxon>
        <taxon>Gentianales</taxon>
        <taxon>Apocynaceae</taxon>
        <taxon>Rauvolfioideae</taxon>
        <taxon>Vinceae</taxon>
        <taxon>Catharanthinae</taxon>
        <taxon>Catharanthus</taxon>
    </lineage>
</organism>
<name>A0ACC0BJ45_CATRO</name>
<keyword evidence="2" id="KW-1185">Reference proteome</keyword>
<evidence type="ECO:0000313" key="1">
    <source>
        <dbReference type="EMBL" id="KAI5672645.1"/>
    </source>
</evidence>
<proteinExistence type="predicted"/>
<evidence type="ECO:0000313" key="2">
    <source>
        <dbReference type="Proteomes" id="UP001060085"/>
    </source>
</evidence>
<accession>A0ACC0BJ45</accession>
<gene>
    <name evidence="1" type="ORF">M9H77_13009</name>
</gene>
<sequence length="184" mass="21198">MELVHLEEEFIEYKLKREQNGQNGTKAEKTKSWKTVDNNLLSMVGYPTAGGRIHVEKETSKEDSCAFMNEKNSEKEKYIEGKNRKSGRKREIRMESRTNPFKRGGATNGIRELKKSWLKASNKELWVQIEGLEGFIRLSRLSKVIRSSTESNYNLPAIIEDKRSKEFKKTEPTGRLPPYLPGSS</sequence>
<dbReference type="Proteomes" id="UP001060085">
    <property type="component" value="Linkage Group LG03"/>
</dbReference>